<keyword evidence="3" id="KW-1185">Reference proteome</keyword>
<feature type="region of interest" description="Disordered" evidence="1">
    <location>
        <begin position="198"/>
        <end position="243"/>
    </location>
</feature>
<protein>
    <submittedName>
        <fullName evidence="2">Uncharacterized protein</fullName>
    </submittedName>
</protein>
<name>A0AAD7EED4_9AGAR</name>
<feature type="region of interest" description="Disordered" evidence="1">
    <location>
        <begin position="276"/>
        <end position="300"/>
    </location>
</feature>
<proteinExistence type="predicted"/>
<dbReference type="EMBL" id="JARIHO010000059">
    <property type="protein sequence ID" value="KAJ7318153.1"/>
    <property type="molecule type" value="Genomic_DNA"/>
</dbReference>
<feature type="compositionally biased region" description="Polar residues" evidence="1">
    <location>
        <begin position="370"/>
        <end position="414"/>
    </location>
</feature>
<evidence type="ECO:0000313" key="2">
    <source>
        <dbReference type="EMBL" id="KAJ7318153.1"/>
    </source>
</evidence>
<feature type="region of interest" description="Disordered" evidence="1">
    <location>
        <begin position="538"/>
        <end position="558"/>
    </location>
</feature>
<evidence type="ECO:0000256" key="1">
    <source>
        <dbReference type="SAM" id="MobiDB-lite"/>
    </source>
</evidence>
<reference evidence="2" key="1">
    <citation type="submission" date="2023-03" db="EMBL/GenBank/DDBJ databases">
        <title>Massive genome expansion in bonnet fungi (Mycena s.s.) driven by repeated elements and novel gene families across ecological guilds.</title>
        <authorList>
            <consortium name="Lawrence Berkeley National Laboratory"/>
            <person name="Harder C.B."/>
            <person name="Miyauchi S."/>
            <person name="Viragh M."/>
            <person name="Kuo A."/>
            <person name="Thoen E."/>
            <person name="Andreopoulos B."/>
            <person name="Lu D."/>
            <person name="Skrede I."/>
            <person name="Drula E."/>
            <person name="Henrissat B."/>
            <person name="Morin E."/>
            <person name="Kohler A."/>
            <person name="Barry K."/>
            <person name="LaButti K."/>
            <person name="Morin E."/>
            <person name="Salamov A."/>
            <person name="Lipzen A."/>
            <person name="Mereny Z."/>
            <person name="Hegedus B."/>
            <person name="Baldrian P."/>
            <person name="Stursova M."/>
            <person name="Weitz H."/>
            <person name="Taylor A."/>
            <person name="Grigoriev I.V."/>
            <person name="Nagy L.G."/>
            <person name="Martin F."/>
            <person name="Kauserud H."/>
        </authorList>
    </citation>
    <scope>NUCLEOTIDE SEQUENCE</scope>
    <source>
        <strain evidence="2">CBHHK002</strain>
    </source>
</reference>
<sequence length="624" mass="66728">MPQVDEACIQKRLLYHQLMTSHWGGQKCIPLTIANVQSGRNTDHLLLRRSLSVYGMLPSSDGRGHIKSQDPKIAHLLLQPLFVSAGLDGFAIRLRWLTLSFAVPPHCPTEASQMLSLFKKRLSSGSSSAASSGLKPLFLVEKLVFAKAITPVEASSIVEPQKNTRPPRGPPRVAADRRPSAQTAMVQQRPPFVVSMHVGTPDRVRPVPKPTVRGTAPPPPPKPEVVVRKASPPRSSIPKLVKGHSSRRLAVVAVKSPKKTTTCRSRIPVSIRYSSSLARTPAGSPPARSSHSVSRSKTPVLARRCSPDVFSALRTSHSSTGDLSFNVQTPCPSHILVVQARPLARKDLAVESVGLSQSPRAEVGEDSVVCESQASSPSVATQSSELTTATKAESSSNQVASTEVTQNIKASPDSTAIHASPVSSSGNADSVRRPASSDSCSLRKTKTTTNTAEDSSVVGAFISELKSSDKDNTNGEEKSELQQVLALRRQAIVESSYKIALNKQPAPTTESRRPLAPTQNRPANGVFVGTQASESTKDMHLHHPTSTDAFSSSDDNDDCSPPGADFTVTELVAAAFGTRRVRRLVIPSLAEGARPSRDPRIVAELKFLRARQKVGGGAKADKVA</sequence>
<evidence type="ECO:0000313" key="3">
    <source>
        <dbReference type="Proteomes" id="UP001218218"/>
    </source>
</evidence>
<gene>
    <name evidence="2" type="ORF">DFH08DRAFT_1037016</name>
</gene>
<accession>A0AAD7EED4</accession>
<feature type="region of interest" description="Disordered" evidence="1">
    <location>
        <begin position="355"/>
        <end position="452"/>
    </location>
</feature>
<dbReference type="Proteomes" id="UP001218218">
    <property type="component" value="Unassembled WGS sequence"/>
</dbReference>
<feature type="compositionally biased region" description="Polar residues" evidence="1">
    <location>
        <begin position="287"/>
        <end position="297"/>
    </location>
</feature>
<feature type="region of interest" description="Disordered" evidence="1">
    <location>
        <begin position="157"/>
        <end position="185"/>
    </location>
</feature>
<feature type="region of interest" description="Disordered" evidence="1">
    <location>
        <begin position="503"/>
        <end position="524"/>
    </location>
</feature>
<comment type="caution">
    <text evidence="2">The sequence shown here is derived from an EMBL/GenBank/DDBJ whole genome shotgun (WGS) entry which is preliminary data.</text>
</comment>
<feature type="compositionally biased region" description="Polar residues" evidence="1">
    <location>
        <begin position="436"/>
        <end position="452"/>
    </location>
</feature>
<dbReference type="AlphaFoldDB" id="A0AAD7EED4"/>
<organism evidence="2 3">
    <name type="scientific">Mycena albidolilacea</name>
    <dbReference type="NCBI Taxonomy" id="1033008"/>
    <lineage>
        <taxon>Eukaryota</taxon>
        <taxon>Fungi</taxon>
        <taxon>Dikarya</taxon>
        <taxon>Basidiomycota</taxon>
        <taxon>Agaricomycotina</taxon>
        <taxon>Agaricomycetes</taxon>
        <taxon>Agaricomycetidae</taxon>
        <taxon>Agaricales</taxon>
        <taxon>Marasmiineae</taxon>
        <taxon>Mycenaceae</taxon>
        <taxon>Mycena</taxon>
    </lineage>
</organism>